<dbReference type="RefSeq" id="WP_087198543.1">
    <property type="nucleotide sequence ID" value="NZ_DBEYRC010000082.1"/>
</dbReference>
<evidence type="ECO:0000256" key="1">
    <source>
        <dbReference type="ARBA" id="ARBA00023015"/>
    </source>
</evidence>
<dbReference type="Proteomes" id="UP000236488">
    <property type="component" value="Unassembled WGS sequence"/>
</dbReference>
<dbReference type="EMBL" id="PPEL01000070">
    <property type="protein sequence ID" value="PNV64750.1"/>
    <property type="molecule type" value="Genomic_DNA"/>
</dbReference>
<reference evidence="6 7" key="1">
    <citation type="journal article" date="2018" name="Int. J. Syst. Evol. Microbiol.">
        <title>Rubneribacter badeniensis gen. nov., sp. nov. and Enteroscipio rubneri gen. nov., sp. nov., new members of the Eggerthellaceae isolated from human faeces.</title>
        <authorList>
            <person name="Danylec N."/>
            <person name="Gobl A."/>
            <person name="Stoll D.A."/>
            <person name="Hetzer B."/>
            <person name="Kulling S.E."/>
            <person name="Huch M."/>
        </authorList>
    </citation>
    <scope>NUCLEOTIDE SEQUENCE [LARGE SCALE GENOMIC DNA]</scope>
    <source>
        <strain evidence="6 7">ResAG-85</strain>
    </source>
</reference>
<evidence type="ECO:0000313" key="6">
    <source>
        <dbReference type="EMBL" id="PNV64750.1"/>
    </source>
</evidence>
<evidence type="ECO:0000256" key="4">
    <source>
        <dbReference type="SAM" id="Phobius"/>
    </source>
</evidence>
<feature type="transmembrane region" description="Helical" evidence="4">
    <location>
        <begin position="16"/>
        <end position="34"/>
    </location>
</feature>
<gene>
    <name evidence="6" type="ORF">C2L80_10300</name>
</gene>
<dbReference type="GO" id="GO:0006355">
    <property type="term" value="P:regulation of DNA-templated transcription"/>
    <property type="evidence" value="ECO:0007669"/>
    <property type="project" value="InterPro"/>
</dbReference>
<feature type="transmembrane region" description="Helical" evidence="4">
    <location>
        <begin position="113"/>
        <end position="131"/>
    </location>
</feature>
<keyword evidence="3" id="KW-0804">Transcription</keyword>
<evidence type="ECO:0000256" key="3">
    <source>
        <dbReference type="ARBA" id="ARBA00023163"/>
    </source>
</evidence>
<feature type="transmembrane region" description="Helical" evidence="4">
    <location>
        <begin position="233"/>
        <end position="254"/>
    </location>
</feature>
<evidence type="ECO:0000313" key="7">
    <source>
        <dbReference type="Proteomes" id="UP000236488"/>
    </source>
</evidence>
<dbReference type="PRINTS" id="PR00038">
    <property type="entry name" value="HTHLUXR"/>
</dbReference>
<dbReference type="InterPro" id="IPR036388">
    <property type="entry name" value="WH-like_DNA-bd_sf"/>
</dbReference>
<accession>A0A2K2U3J1</accession>
<dbReference type="AlphaFoldDB" id="A0A2K2U3J1"/>
<protein>
    <submittedName>
        <fullName evidence="6">DNA-binding response regulator</fullName>
    </submittedName>
</protein>
<dbReference type="SMART" id="SM00421">
    <property type="entry name" value="HTH_LUXR"/>
    <property type="match status" value="1"/>
</dbReference>
<keyword evidence="4" id="KW-0812">Transmembrane</keyword>
<evidence type="ECO:0000259" key="5">
    <source>
        <dbReference type="PROSITE" id="PS50043"/>
    </source>
</evidence>
<dbReference type="SUPFAM" id="SSF46894">
    <property type="entry name" value="C-terminal effector domain of the bipartite response regulators"/>
    <property type="match status" value="1"/>
</dbReference>
<name>A0A2K2U3J1_9ACTN</name>
<keyword evidence="4" id="KW-1133">Transmembrane helix</keyword>
<organism evidence="6 7">
    <name type="scientific">Rubneribacter badeniensis</name>
    <dbReference type="NCBI Taxonomy" id="2070688"/>
    <lineage>
        <taxon>Bacteria</taxon>
        <taxon>Bacillati</taxon>
        <taxon>Actinomycetota</taxon>
        <taxon>Coriobacteriia</taxon>
        <taxon>Eggerthellales</taxon>
        <taxon>Eggerthellaceae</taxon>
        <taxon>Rubneribacter</taxon>
    </lineage>
</organism>
<dbReference type="PROSITE" id="PS50043">
    <property type="entry name" value="HTH_LUXR_2"/>
    <property type="match status" value="1"/>
</dbReference>
<keyword evidence="4" id="KW-0472">Membrane</keyword>
<proteinExistence type="predicted"/>
<evidence type="ECO:0000256" key="2">
    <source>
        <dbReference type="ARBA" id="ARBA00023125"/>
    </source>
</evidence>
<sequence>MEGVEQRGFVERWRVVLLRVAAIPFAFFGVGLYRAWLATFFRYNAFPTISVFDYFLFEGAIGVASLALALAARKVAPLWANRTAVLVTGAAMIGGSLLIVVACFALPFPGLKVAGLVAAGGGLGSLILMWAEFYGSLNPLRVALYHAMAIFVGEVVKWLFMGMSVPYLAFFSVTLPFVCLACVRSSMRRLPKRDLPVAMSEGDPKVIPWKPILLMAVCTFAAAFGALPMQVLVPGNVAGAMFVTALVLFGVLSASRWFNFDTIYQLAFPLFIVGFLFVMPTFGGNAQIMALCYDAGYTMLSMYIMIVMSNITYRFGVSAVWINGIERGIRYVVELMGWLMFAGASASLGEEVTSTLYGGVTVVVAVTFAAIFFTERGLSAKWGIVLKDDPMGASAEGRIAIRVSDLSRAYNLSPREEEVLQLIAQGDTVAEIGDVLYVSQGTVKAHINHIYRKCGIHSKSELLELLNDVEKPRRARRRGEVDAGDEERPPA</sequence>
<keyword evidence="7" id="KW-1185">Reference proteome</keyword>
<dbReference type="PANTHER" id="PTHR44688">
    <property type="entry name" value="DNA-BINDING TRANSCRIPTIONAL ACTIVATOR DEVR_DOSR"/>
    <property type="match status" value="1"/>
</dbReference>
<dbReference type="CDD" id="cd06170">
    <property type="entry name" value="LuxR_C_like"/>
    <property type="match status" value="1"/>
</dbReference>
<dbReference type="GO" id="GO:0003677">
    <property type="term" value="F:DNA binding"/>
    <property type="evidence" value="ECO:0007669"/>
    <property type="project" value="UniProtKB-KW"/>
</dbReference>
<dbReference type="PANTHER" id="PTHR44688:SF16">
    <property type="entry name" value="DNA-BINDING TRANSCRIPTIONAL ACTIVATOR DEVR_DOSR"/>
    <property type="match status" value="1"/>
</dbReference>
<keyword evidence="2 6" id="KW-0238">DNA-binding</keyword>
<dbReference type="Pfam" id="PF00196">
    <property type="entry name" value="GerE"/>
    <property type="match status" value="1"/>
</dbReference>
<feature type="transmembrane region" description="Helical" evidence="4">
    <location>
        <begin position="295"/>
        <end position="316"/>
    </location>
</feature>
<feature type="transmembrane region" description="Helical" evidence="4">
    <location>
        <begin position="167"/>
        <end position="186"/>
    </location>
</feature>
<dbReference type="Gene3D" id="1.10.10.10">
    <property type="entry name" value="Winged helix-like DNA-binding domain superfamily/Winged helix DNA-binding domain"/>
    <property type="match status" value="1"/>
</dbReference>
<feature type="transmembrane region" description="Helical" evidence="4">
    <location>
        <begin position="54"/>
        <end position="72"/>
    </location>
</feature>
<dbReference type="InterPro" id="IPR000792">
    <property type="entry name" value="Tscrpt_reg_LuxR_C"/>
</dbReference>
<feature type="transmembrane region" description="Helical" evidence="4">
    <location>
        <begin position="207"/>
        <end position="227"/>
    </location>
</feature>
<feature type="transmembrane region" description="Helical" evidence="4">
    <location>
        <begin position="328"/>
        <end position="348"/>
    </location>
</feature>
<feature type="transmembrane region" description="Helical" evidence="4">
    <location>
        <begin position="354"/>
        <end position="373"/>
    </location>
</feature>
<comment type="caution">
    <text evidence="6">The sequence shown here is derived from an EMBL/GenBank/DDBJ whole genome shotgun (WGS) entry which is preliminary data.</text>
</comment>
<dbReference type="PROSITE" id="PS00622">
    <property type="entry name" value="HTH_LUXR_1"/>
    <property type="match status" value="1"/>
</dbReference>
<dbReference type="InterPro" id="IPR016032">
    <property type="entry name" value="Sig_transdc_resp-reg_C-effctor"/>
</dbReference>
<keyword evidence="1" id="KW-0805">Transcription regulation</keyword>
<feature type="domain" description="HTH luxR-type" evidence="5">
    <location>
        <begin position="405"/>
        <end position="470"/>
    </location>
</feature>
<feature type="transmembrane region" description="Helical" evidence="4">
    <location>
        <begin position="84"/>
        <end position="107"/>
    </location>
</feature>
<feature type="transmembrane region" description="Helical" evidence="4">
    <location>
        <begin position="266"/>
        <end position="283"/>
    </location>
</feature>